<dbReference type="PANTHER" id="PTHR30480">
    <property type="entry name" value="BETA-HEXOSAMINIDASE-RELATED"/>
    <property type="match status" value="1"/>
</dbReference>
<dbReference type="GO" id="GO:0009254">
    <property type="term" value="P:peptidoglycan turnover"/>
    <property type="evidence" value="ECO:0007669"/>
    <property type="project" value="TreeGrafter"/>
</dbReference>
<dbReference type="AlphaFoldDB" id="A0A1A7BE91"/>
<dbReference type="InterPro" id="IPR050226">
    <property type="entry name" value="NagZ_Beta-hexosaminidase"/>
</dbReference>
<dbReference type="InterPro" id="IPR017853">
    <property type="entry name" value="GH"/>
</dbReference>
<dbReference type="EMBL" id="LZYB01000008">
    <property type="protein sequence ID" value="OBV10076.1"/>
    <property type="molecule type" value="Genomic_DNA"/>
</dbReference>
<dbReference type="SUPFAM" id="SSF51445">
    <property type="entry name" value="(Trans)glycosidases"/>
    <property type="match status" value="1"/>
</dbReference>
<dbReference type="PANTHER" id="PTHR30480:SF13">
    <property type="entry name" value="BETA-HEXOSAMINIDASE"/>
    <property type="match status" value="1"/>
</dbReference>
<evidence type="ECO:0000256" key="3">
    <source>
        <dbReference type="ARBA" id="ARBA00012663"/>
    </source>
</evidence>
<dbReference type="PATRIC" id="fig|1300349.4.peg.2627"/>
<dbReference type="Gene3D" id="3.20.20.300">
    <property type="entry name" value="Glycoside hydrolase, family 3, N-terminal domain"/>
    <property type="match status" value="1"/>
</dbReference>
<evidence type="ECO:0000313" key="8">
    <source>
        <dbReference type="Proteomes" id="UP000092484"/>
    </source>
</evidence>
<dbReference type="Pfam" id="PF00933">
    <property type="entry name" value="Glyco_hydro_3"/>
    <property type="match status" value="1"/>
</dbReference>
<dbReference type="GO" id="GO:0004563">
    <property type="term" value="F:beta-N-acetylhexosaminidase activity"/>
    <property type="evidence" value="ECO:0007669"/>
    <property type="project" value="UniProtKB-EC"/>
</dbReference>
<gene>
    <name evidence="7" type="ORF">I603_2637</name>
</gene>
<proteinExistence type="inferred from homology"/>
<protein>
    <recommendedName>
        <fullName evidence="3">beta-N-acetylhexosaminidase</fullName>
        <ecNumber evidence="3">3.2.1.52</ecNumber>
    </recommendedName>
</protein>
<keyword evidence="5" id="KW-0326">Glycosidase</keyword>
<dbReference type="GO" id="GO:0005975">
    <property type="term" value="P:carbohydrate metabolic process"/>
    <property type="evidence" value="ECO:0007669"/>
    <property type="project" value="InterPro"/>
</dbReference>
<evidence type="ECO:0000259" key="6">
    <source>
        <dbReference type="Pfam" id="PF00933"/>
    </source>
</evidence>
<reference evidence="7 8" key="1">
    <citation type="submission" date="2016-06" db="EMBL/GenBank/DDBJ databases">
        <title>Genome sequence of Porphyrobacter dokdonensis DSW-74.</title>
        <authorList>
            <person name="Kim J.F."/>
            <person name="Song J.Y."/>
        </authorList>
    </citation>
    <scope>NUCLEOTIDE SEQUENCE [LARGE SCALE GENOMIC DNA]</scope>
    <source>
        <strain evidence="7 8">DSW-74</strain>
    </source>
</reference>
<comment type="caution">
    <text evidence="7">The sequence shown here is derived from an EMBL/GenBank/DDBJ whole genome shotgun (WGS) entry which is preliminary data.</text>
</comment>
<evidence type="ECO:0000256" key="1">
    <source>
        <dbReference type="ARBA" id="ARBA00001231"/>
    </source>
</evidence>
<dbReference type="InterPro" id="IPR001764">
    <property type="entry name" value="Glyco_hydro_3_N"/>
</dbReference>
<name>A0A1A7BE91_9SPHN</name>
<evidence type="ECO:0000256" key="2">
    <source>
        <dbReference type="ARBA" id="ARBA00005336"/>
    </source>
</evidence>
<dbReference type="NCBIfam" id="NF003740">
    <property type="entry name" value="PRK05337.1"/>
    <property type="match status" value="1"/>
</dbReference>
<feature type="domain" description="Glycoside hydrolase family 3 N-terminal" evidence="6">
    <location>
        <begin position="20"/>
        <end position="309"/>
    </location>
</feature>
<evidence type="ECO:0000313" key="7">
    <source>
        <dbReference type="EMBL" id="OBV10076.1"/>
    </source>
</evidence>
<evidence type="ECO:0000256" key="5">
    <source>
        <dbReference type="ARBA" id="ARBA00023295"/>
    </source>
</evidence>
<sequence length="340" mass="35627">MIPAIFGLSGPHLTADERDFFREADPAGYILFGRNCIDPQQLRALTDDLRSIHGRDGLLVSIDQEGGRVARLRPPHWAAYPCGDAFAKLYDLAPASAIEAARANATAMALELSAMGITVDYHPPLDLRVPGAHDVIGDRALGPEPMQVAAIGRAILEGLGAGGVTGCIKHMPGHGRSDVDTHKSLPTVTASAEELEADLAPFRALNHAKIGMTGHLVFTAWDAENPATLSPTVIREVIRGAIGFDGLLLTDDIDMEALGGGIPVRAARAHAAGCDIILNCWAKMEDMEGICNVLPAMSQVTAARLDAALAGTRIAPALAPEAEDLLAKRDALLALAGAAA</sequence>
<evidence type="ECO:0000256" key="4">
    <source>
        <dbReference type="ARBA" id="ARBA00022801"/>
    </source>
</evidence>
<dbReference type="EC" id="3.2.1.52" evidence="3"/>
<keyword evidence="4 7" id="KW-0378">Hydrolase</keyword>
<accession>A0A1A7BE91</accession>
<comment type="similarity">
    <text evidence="2">Belongs to the glycosyl hydrolase 3 family.</text>
</comment>
<dbReference type="RefSeq" id="WP_068865653.1">
    <property type="nucleotide sequence ID" value="NZ_LZYB01000008.1"/>
</dbReference>
<keyword evidence="8" id="KW-1185">Reference proteome</keyword>
<organism evidence="7 8">
    <name type="scientific">Erythrobacter dokdonensis DSW-74</name>
    <dbReference type="NCBI Taxonomy" id="1300349"/>
    <lineage>
        <taxon>Bacteria</taxon>
        <taxon>Pseudomonadati</taxon>
        <taxon>Pseudomonadota</taxon>
        <taxon>Alphaproteobacteria</taxon>
        <taxon>Sphingomonadales</taxon>
        <taxon>Erythrobacteraceae</taxon>
        <taxon>Erythrobacter/Porphyrobacter group</taxon>
        <taxon>Erythrobacter</taxon>
    </lineage>
</organism>
<dbReference type="InterPro" id="IPR036962">
    <property type="entry name" value="Glyco_hydro_3_N_sf"/>
</dbReference>
<dbReference type="Proteomes" id="UP000092484">
    <property type="component" value="Unassembled WGS sequence"/>
</dbReference>
<dbReference type="STRING" id="1300349.I603_2637"/>
<comment type="catalytic activity">
    <reaction evidence="1">
        <text>Hydrolysis of terminal non-reducing N-acetyl-D-hexosamine residues in N-acetyl-beta-D-hexosaminides.</text>
        <dbReference type="EC" id="3.2.1.52"/>
    </reaction>
</comment>